<name>A0A382AM87_9ZZZZ</name>
<sequence length="114" mass="13305">MGKKYELIFEVDLKIDLEDGIYDTCIEEFDFNLDPAVIEKLINEQRFDPNVWYSHTFEGDRAKVVVKNSEIDEASFRFSVNELLDQCGWFEAYSIAVVDNIWSSGRYIQISVYG</sequence>
<dbReference type="AlphaFoldDB" id="A0A382AM87"/>
<protein>
    <submittedName>
        <fullName evidence="1">Uncharacterized protein</fullName>
    </submittedName>
</protein>
<evidence type="ECO:0000313" key="1">
    <source>
        <dbReference type="EMBL" id="SVB02252.1"/>
    </source>
</evidence>
<reference evidence="1" key="1">
    <citation type="submission" date="2018-05" db="EMBL/GenBank/DDBJ databases">
        <authorList>
            <person name="Lanie J.A."/>
            <person name="Ng W.-L."/>
            <person name="Kazmierczak K.M."/>
            <person name="Andrzejewski T.M."/>
            <person name="Davidsen T.M."/>
            <person name="Wayne K.J."/>
            <person name="Tettelin H."/>
            <person name="Glass J.I."/>
            <person name="Rusch D."/>
            <person name="Podicherti R."/>
            <person name="Tsui H.-C.T."/>
            <person name="Winkler M.E."/>
        </authorList>
    </citation>
    <scope>NUCLEOTIDE SEQUENCE</scope>
</reference>
<dbReference type="EMBL" id="UINC01025862">
    <property type="protein sequence ID" value="SVB02252.1"/>
    <property type="molecule type" value="Genomic_DNA"/>
</dbReference>
<proteinExistence type="predicted"/>
<organism evidence="1">
    <name type="scientific">marine metagenome</name>
    <dbReference type="NCBI Taxonomy" id="408172"/>
    <lineage>
        <taxon>unclassified sequences</taxon>
        <taxon>metagenomes</taxon>
        <taxon>ecological metagenomes</taxon>
    </lineage>
</organism>
<accession>A0A382AM87</accession>
<gene>
    <name evidence="1" type="ORF">METZ01_LOCUS155106</name>
</gene>